<keyword evidence="3" id="KW-1185">Reference proteome</keyword>
<organism evidence="2 3">
    <name type="scientific">Hymenobacter arizonensis</name>
    <name type="common">Siccationidurans arizonensis</name>
    <dbReference type="NCBI Taxonomy" id="1227077"/>
    <lineage>
        <taxon>Bacteria</taxon>
        <taxon>Pseudomonadati</taxon>
        <taxon>Bacteroidota</taxon>
        <taxon>Cytophagia</taxon>
        <taxon>Cytophagales</taxon>
        <taxon>Hymenobacteraceae</taxon>
        <taxon>Hymenobacter</taxon>
    </lineage>
</organism>
<dbReference type="Proteomes" id="UP000199029">
    <property type="component" value="Unassembled WGS sequence"/>
</dbReference>
<dbReference type="EMBL" id="FOXS01000008">
    <property type="protein sequence ID" value="SFQ79111.1"/>
    <property type="molecule type" value="Genomic_DNA"/>
</dbReference>
<sequence>MHSLVYTSRLLHPFSDAEVPGMLDRWRRRNERGNITGVLLYNDGAVLQVLEGSRAAVQDLFAAIAADVRHCAVVRLGDGPVPGRAFADWSLRFHAVDAADFARCLQHWKTGSPRAQQLAPLLAGFLASEPW</sequence>
<evidence type="ECO:0000313" key="3">
    <source>
        <dbReference type="Proteomes" id="UP000199029"/>
    </source>
</evidence>
<dbReference type="SUPFAM" id="SSF54975">
    <property type="entry name" value="Acylphosphatase/BLUF domain-like"/>
    <property type="match status" value="1"/>
</dbReference>
<dbReference type="Pfam" id="PF04940">
    <property type="entry name" value="BLUF"/>
    <property type="match status" value="1"/>
</dbReference>
<reference evidence="3" key="1">
    <citation type="submission" date="2016-10" db="EMBL/GenBank/DDBJ databases">
        <authorList>
            <person name="Varghese N."/>
            <person name="Submissions S."/>
        </authorList>
    </citation>
    <scope>NUCLEOTIDE SEQUENCE [LARGE SCALE GENOMIC DNA]</scope>
    <source>
        <strain evidence="3">OR362-8,ATCC BAA-1266,JCM 13504</strain>
    </source>
</reference>
<dbReference type="Gene3D" id="3.30.70.100">
    <property type="match status" value="1"/>
</dbReference>
<name>A0A1I6BDX9_HYMAR</name>
<proteinExistence type="predicted"/>
<accession>A0A1I6BDX9</accession>
<feature type="domain" description="BLUF" evidence="1">
    <location>
        <begin position="1"/>
        <end position="92"/>
    </location>
</feature>
<dbReference type="OrthoDB" id="1122028at2"/>
<dbReference type="STRING" id="1227077.SAMN04515668_4402"/>
<dbReference type="PROSITE" id="PS50925">
    <property type="entry name" value="BLUF"/>
    <property type="match status" value="1"/>
</dbReference>
<evidence type="ECO:0000259" key="1">
    <source>
        <dbReference type="PROSITE" id="PS50925"/>
    </source>
</evidence>
<dbReference type="AlphaFoldDB" id="A0A1I6BDX9"/>
<evidence type="ECO:0000313" key="2">
    <source>
        <dbReference type="EMBL" id="SFQ79111.1"/>
    </source>
</evidence>
<dbReference type="GO" id="GO:0071949">
    <property type="term" value="F:FAD binding"/>
    <property type="evidence" value="ECO:0007669"/>
    <property type="project" value="InterPro"/>
</dbReference>
<gene>
    <name evidence="2" type="ORF">SAMN04515668_4402</name>
</gene>
<protein>
    <submittedName>
        <fullName evidence="2">Sensors of blue-light using FAD</fullName>
    </submittedName>
</protein>
<dbReference type="SMART" id="SM01034">
    <property type="entry name" value="BLUF"/>
    <property type="match status" value="1"/>
</dbReference>
<dbReference type="InterPro" id="IPR007024">
    <property type="entry name" value="BLUF_domain"/>
</dbReference>
<dbReference type="GO" id="GO:0009882">
    <property type="term" value="F:blue light photoreceptor activity"/>
    <property type="evidence" value="ECO:0007669"/>
    <property type="project" value="InterPro"/>
</dbReference>
<dbReference type="InterPro" id="IPR036046">
    <property type="entry name" value="Acylphosphatase-like_dom_sf"/>
</dbReference>
<dbReference type="RefSeq" id="WP_092678323.1">
    <property type="nucleotide sequence ID" value="NZ_FOXS01000008.1"/>
</dbReference>